<protein>
    <submittedName>
        <fullName evidence="2">Biotin synthesis protein BioC</fullName>
    </submittedName>
</protein>
<dbReference type="EMBL" id="HG934468">
    <property type="protein sequence ID" value="CDN30338.1"/>
    <property type="molecule type" value="Genomic_DNA"/>
</dbReference>
<keyword evidence="3" id="KW-1185">Reference proteome</keyword>
<dbReference type="InterPro" id="IPR013216">
    <property type="entry name" value="Methyltransf_11"/>
</dbReference>
<sequence>MAVVQRSIAERLAELIPSDLEARNAYEIGAGSGFLTYKLLERYPNVQLIANDITDKSEIFLPSDVTFIKGDGEAVPLPAKIDLIASASTVQWFDDLPEFIIKSYNALNDCGIIAVSTFGKKNFRELGEQLDYYSKEELENVFKSVGFEVLICEDWQEQMDFETPMEVLQHIKATGVNALHKAKWTRCELEKFIANYPQPATLTFHPIIIVAKKC</sequence>
<reference evidence="2 3" key="1">
    <citation type="journal article" date="2015" name="Genome Announc.">
        <title>Complete Genome Sequence of the Novel Leech Symbiont Mucinivorans hirudinis M3T.</title>
        <authorList>
            <person name="Nelson M.C."/>
            <person name="Bomar L."/>
            <person name="Graf J."/>
        </authorList>
    </citation>
    <scope>NUCLEOTIDE SEQUENCE [LARGE SCALE GENOMIC DNA]</scope>
    <source>
        <strain evidence="3">M3</strain>
    </source>
</reference>
<evidence type="ECO:0000313" key="2">
    <source>
        <dbReference type="EMBL" id="CDN30338.1"/>
    </source>
</evidence>
<dbReference type="PANTHER" id="PTHR43861">
    <property type="entry name" value="TRANS-ACONITATE 2-METHYLTRANSFERASE-RELATED"/>
    <property type="match status" value="1"/>
</dbReference>
<dbReference type="Pfam" id="PF08241">
    <property type="entry name" value="Methyltransf_11"/>
    <property type="match status" value="1"/>
</dbReference>
<gene>
    <name evidence="2" type="ORF">BN938_0232</name>
</gene>
<dbReference type="AlphaFoldDB" id="A0A060R9D4"/>
<dbReference type="Proteomes" id="UP000027616">
    <property type="component" value="Chromosome I"/>
</dbReference>
<dbReference type="CDD" id="cd02440">
    <property type="entry name" value="AdoMet_MTases"/>
    <property type="match status" value="1"/>
</dbReference>
<dbReference type="eggNOG" id="COG2226">
    <property type="taxonomic scope" value="Bacteria"/>
</dbReference>
<dbReference type="SUPFAM" id="SSF53335">
    <property type="entry name" value="S-adenosyl-L-methionine-dependent methyltransferases"/>
    <property type="match status" value="1"/>
</dbReference>
<dbReference type="Gene3D" id="3.40.50.150">
    <property type="entry name" value="Vaccinia Virus protein VP39"/>
    <property type="match status" value="1"/>
</dbReference>
<proteinExistence type="predicted"/>
<dbReference type="GO" id="GO:0008757">
    <property type="term" value="F:S-adenosylmethionine-dependent methyltransferase activity"/>
    <property type="evidence" value="ECO:0007669"/>
    <property type="project" value="InterPro"/>
</dbReference>
<accession>A0A060R9D4</accession>
<name>A0A060R9D4_9BACT</name>
<evidence type="ECO:0000313" key="3">
    <source>
        <dbReference type="Proteomes" id="UP000027616"/>
    </source>
</evidence>
<dbReference type="KEGG" id="rbc:BN938_0232"/>
<dbReference type="InterPro" id="IPR029063">
    <property type="entry name" value="SAM-dependent_MTases_sf"/>
</dbReference>
<dbReference type="PATRIC" id="fig|1433126.3.peg.230"/>
<dbReference type="HOGENOM" id="CLU_046586_1_0_10"/>
<dbReference type="STRING" id="1433126.BN938_0232"/>
<evidence type="ECO:0000259" key="1">
    <source>
        <dbReference type="Pfam" id="PF08241"/>
    </source>
</evidence>
<organism evidence="2 3">
    <name type="scientific">Mucinivorans hirudinis</name>
    <dbReference type="NCBI Taxonomy" id="1433126"/>
    <lineage>
        <taxon>Bacteria</taxon>
        <taxon>Pseudomonadati</taxon>
        <taxon>Bacteroidota</taxon>
        <taxon>Bacteroidia</taxon>
        <taxon>Bacteroidales</taxon>
        <taxon>Rikenellaceae</taxon>
        <taxon>Mucinivorans</taxon>
    </lineage>
</organism>
<feature type="domain" description="Methyltransferase type 11" evidence="1">
    <location>
        <begin position="27"/>
        <end position="114"/>
    </location>
</feature>